<proteinExistence type="predicted"/>
<keyword evidence="1" id="KW-0812">Transmembrane</keyword>
<name>A0AAD3SBM6_NEPGR</name>
<dbReference type="InterPro" id="IPR040321">
    <property type="entry name" value="SCD2-like"/>
</dbReference>
<sequence>MDVFQALRVEMLSIAIVFVAISVGTTYYLHITKKPKELSQEEAEDVQFKQRRAKIHDLDTNIAEEHLRFWINHSTGARSSYEAVDVERDLMELRKLSIETRLWQSSRRWNEHNSDSRTLSDTDF</sequence>
<dbReference type="GO" id="GO:0000911">
    <property type="term" value="P:cytokinesis by cell plate formation"/>
    <property type="evidence" value="ECO:0007669"/>
    <property type="project" value="InterPro"/>
</dbReference>
<keyword evidence="3" id="KW-1185">Reference proteome</keyword>
<organism evidence="2 3">
    <name type="scientific">Nepenthes gracilis</name>
    <name type="common">Slender pitcher plant</name>
    <dbReference type="NCBI Taxonomy" id="150966"/>
    <lineage>
        <taxon>Eukaryota</taxon>
        <taxon>Viridiplantae</taxon>
        <taxon>Streptophyta</taxon>
        <taxon>Embryophyta</taxon>
        <taxon>Tracheophyta</taxon>
        <taxon>Spermatophyta</taxon>
        <taxon>Magnoliopsida</taxon>
        <taxon>eudicotyledons</taxon>
        <taxon>Gunneridae</taxon>
        <taxon>Pentapetalae</taxon>
        <taxon>Caryophyllales</taxon>
        <taxon>Nepenthaceae</taxon>
        <taxon>Nepenthes</taxon>
    </lineage>
</organism>
<comment type="caution">
    <text evidence="2">The sequence shown here is derived from an EMBL/GenBank/DDBJ whole genome shotgun (WGS) entry which is preliminary data.</text>
</comment>
<accession>A0AAD3SBM6</accession>
<keyword evidence="1" id="KW-1133">Transmembrane helix</keyword>
<protein>
    <submittedName>
        <fullName evidence="2">Uncharacterized protein</fullName>
    </submittedName>
</protein>
<gene>
    <name evidence="2" type="ORF">Nepgr_009619</name>
</gene>
<reference evidence="2" key="1">
    <citation type="submission" date="2023-05" db="EMBL/GenBank/DDBJ databases">
        <title>Nepenthes gracilis genome sequencing.</title>
        <authorList>
            <person name="Fukushima K."/>
        </authorList>
    </citation>
    <scope>NUCLEOTIDE SEQUENCE</scope>
    <source>
        <strain evidence="2">SING2019-196</strain>
    </source>
</reference>
<dbReference type="AlphaFoldDB" id="A0AAD3SBM6"/>
<evidence type="ECO:0000256" key="1">
    <source>
        <dbReference type="SAM" id="Phobius"/>
    </source>
</evidence>
<dbReference type="EMBL" id="BSYO01000007">
    <property type="protein sequence ID" value="GMH07779.1"/>
    <property type="molecule type" value="Genomic_DNA"/>
</dbReference>
<evidence type="ECO:0000313" key="2">
    <source>
        <dbReference type="EMBL" id="GMH07779.1"/>
    </source>
</evidence>
<feature type="transmembrane region" description="Helical" evidence="1">
    <location>
        <begin position="12"/>
        <end position="29"/>
    </location>
</feature>
<dbReference type="PANTHER" id="PTHR31762:SF10">
    <property type="entry name" value="FAS-BINDING FACTOR-LIKE PROTEIN"/>
    <property type="match status" value="1"/>
</dbReference>
<dbReference type="PANTHER" id="PTHR31762">
    <property type="entry name" value="FAS-BINDING FACTOR-LIKE PROTEIN"/>
    <property type="match status" value="1"/>
</dbReference>
<keyword evidence="1" id="KW-0472">Membrane</keyword>
<evidence type="ECO:0000313" key="3">
    <source>
        <dbReference type="Proteomes" id="UP001279734"/>
    </source>
</evidence>
<dbReference type="Proteomes" id="UP001279734">
    <property type="component" value="Unassembled WGS sequence"/>
</dbReference>